<dbReference type="HOGENOM" id="CLU_1738650_0_0_10"/>
<keyword evidence="1" id="KW-1133">Transmembrane helix</keyword>
<proteinExistence type="predicted"/>
<evidence type="ECO:0000313" key="3">
    <source>
        <dbReference type="Proteomes" id="UP000004892"/>
    </source>
</evidence>
<evidence type="ECO:0000313" key="2">
    <source>
        <dbReference type="EMBL" id="EHP50711.1"/>
    </source>
</evidence>
<feature type="transmembrane region" description="Helical" evidence="1">
    <location>
        <begin position="24"/>
        <end position="42"/>
    </location>
</feature>
<keyword evidence="3" id="KW-1185">Reference proteome</keyword>
<feature type="transmembrane region" description="Helical" evidence="1">
    <location>
        <begin position="129"/>
        <end position="148"/>
    </location>
</feature>
<feature type="transmembrane region" description="Helical" evidence="1">
    <location>
        <begin position="54"/>
        <end position="71"/>
    </location>
</feature>
<protein>
    <recommendedName>
        <fullName evidence="4">Prepilin type IV endopeptidase peptidase domain-containing protein</fullName>
    </recommendedName>
</protein>
<organism evidence="2 3">
    <name type="scientific">Odoribacter laneus YIT 12061</name>
    <dbReference type="NCBI Taxonomy" id="742817"/>
    <lineage>
        <taxon>Bacteria</taxon>
        <taxon>Pseudomonadati</taxon>
        <taxon>Bacteroidota</taxon>
        <taxon>Bacteroidia</taxon>
        <taxon>Bacteroidales</taxon>
        <taxon>Odoribacteraceae</taxon>
        <taxon>Odoribacter</taxon>
    </lineage>
</organism>
<dbReference type="PATRIC" id="fig|742817.3.peg.427"/>
<keyword evidence="1" id="KW-0812">Transmembrane</keyword>
<evidence type="ECO:0000256" key="1">
    <source>
        <dbReference type="SAM" id="Phobius"/>
    </source>
</evidence>
<dbReference type="RefSeq" id="WP_009135554.1">
    <property type="nucleotide sequence ID" value="NZ_JH594596.1"/>
</dbReference>
<dbReference type="STRING" id="742817.HMPREF9449_00400"/>
<evidence type="ECO:0008006" key="4">
    <source>
        <dbReference type="Google" id="ProtNLM"/>
    </source>
</evidence>
<dbReference type="Proteomes" id="UP000004892">
    <property type="component" value="Unassembled WGS sequence"/>
</dbReference>
<dbReference type="EMBL" id="ADMC01000005">
    <property type="protein sequence ID" value="EHP50711.1"/>
    <property type="molecule type" value="Genomic_DNA"/>
</dbReference>
<dbReference type="eggNOG" id="ENOG50344C0">
    <property type="taxonomic scope" value="Bacteria"/>
</dbReference>
<name>H1DDR4_9BACT</name>
<dbReference type="GeneID" id="98068054"/>
<reference evidence="2 3" key="1">
    <citation type="submission" date="2012-01" db="EMBL/GenBank/DDBJ databases">
        <title>The Genome Sequence of Odoribacter laneus YIT 12061.</title>
        <authorList>
            <consortium name="The Broad Institute Genome Sequencing Platform"/>
            <person name="Earl A."/>
            <person name="Ward D."/>
            <person name="Feldgarden M."/>
            <person name="Gevers D."/>
            <person name="Morotomi M."/>
            <person name="Young S.K."/>
            <person name="Zeng Q."/>
            <person name="Gargeya S."/>
            <person name="Fitzgerald M."/>
            <person name="Haas B."/>
            <person name="Abouelleil A."/>
            <person name="Alvarado L."/>
            <person name="Arachchi H.M."/>
            <person name="Berlin A."/>
            <person name="Chapman S.B."/>
            <person name="Gearin G."/>
            <person name="Goldberg J."/>
            <person name="Griggs A."/>
            <person name="Gujja S."/>
            <person name="Hansen M."/>
            <person name="Heiman D."/>
            <person name="Howarth C."/>
            <person name="Larimer J."/>
            <person name="Lui A."/>
            <person name="MacDonald P.J.P."/>
            <person name="McCowen C."/>
            <person name="Montmayeur A."/>
            <person name="Murphy C."/>
            <person name="Neiman D."/>
            <person name="Pearson M."/>
            <person name="Priest M."/>
            <person name="Roberts A."/>
            <person name="Saif S."/>
            <person name="Shea T."/>
            <person name="Sisk P."/>
            <person name="Stolte C."/>
            <person name="Sykes S."/>
            <person name="Wortman J."/>
            <person name="Nusbaum C."/>
            <person name="Birren B."/>
        </authorList>
    </citation>
    <scope>NUCLEOTIDE SEQUENCE [LARGE SCALE GENOMIC DNA]</scope>
    <source>
        <strain evidence="2 3">YIT 12061</strain>
    </source>
</reference>
<sequence>MEFLLFIPLVRLIRSDFRKRRVKITDLLLFGCLQLFVSWWGVGWKELVFRLKGNGWVFLFMVTGVVLYVFIRYGQGRRVMRRLGGIGDGWFCLMLAPAFTLRTYVYFLILAFLLTFCGWEIYRRVSGRRVTIPLVSGMGVMYMVFLTIRF</sequence>
<dbReference type="AlphaFoldDB" id="H1DDR4"/>
<accession>H1DDR4</accession>
<keyword evidence="1" id="KW-0472">Membrane</keyword>
<gene>
    <name evidence="2" type="ORF">HMPREF9449_00400</name>
</gene>
<comment type="caution">
    <text evidence="2">The sequence shown here is derived from an EMBL/GenBank/DDBJ whole genome shotgun (WGS) entry which is preliminary data.</text>
</comment>